<dbReference type="Proteomes" id="UP001152795">
    <property type="component" value="Unassembled WGS sequence"/>
</dbReference>
<reference evidence="1" key="1">
    <citation type="submission" date="2020-04" db="EMBL/GenBank/DDBJ databases">
        <authorList>
            <person name="Alioto T."/>
            <person name="Alioto T."/>
            <person name="Gomez Garrido J."/>
        </authorList>
    </citation>
    <scope>NUCLEOTIDE SEQUENCE</scope>
    <source>
        <strain evidence="1">A484AB</strain>
    </source>
</reference>
<keyword evidence="2" id="KW-1185">Reference proteome</keyword>
<proteinExistence type="predicted"/>
<evidence type="ECO:0000313" key="2">
    <source>
        <dbReference type="Proteomes" id="UP001152795"/>
    </source>
</evidence>
<dbReference type="OrthoDB" id="10011386at2759"/>
<sequence length="106" mass="11919">MDGVWKLRFPHCMYPVEAEIFSALNYPNVCTKEPASQNSAFCINKHCEVAREGNVPTGLRDFIHKYCGVPQIDKEETENLRASDGEIIETKLENMSGNEKGNIKAT</sequence>
<accession>A0A7D9HMW8</accession>
<dbReference type="AlphaFoldDB" id="A0A7D9HMW8"/>
<organism evidence="1 2">
    <name type="scientific">Paramuricea clavata</name>
    <name type="common">Red gorgonian</name>
    <name type="synonym">Violescent sea-whip</name>
    <dbReference type="NCBI Taxonomy" id="317549"/>
    <lineage>
        <taxon>Eukaryota</taxon>
        <taxon>Metazoa</taxon>
        <taxon>Cnidaria</taxon>
        <taxon>Anthozoa</taxon>
        <taxon>Octocorallia</taxon>
        <taxon>Malacalcyonacea</taxon>
        <taxon>Plexauridae</taxon>
        <taxon>Paramuricea</taxon>
    </lineage>
</organism>
<protein>
    <submittedName>
        <fullName evidence="1">Uncharacterized protein</fullName>
    </submittedName>
</protein>
<evidence type="ECO:0000313" key="1">
    <source>
        <dbReference type="EMBL" id="CAB3988859.1"/>
    </source>
</evidence>
<comment type="caution">
    <text evidence="1">The sequence shown here is derived from an EMBL/GenBank/DDBJ whole genome shotgun (WGS) entry which is preliminary data.</text>
</comment>
<gene>
    <name evidence="1" type="ORF">PACLA_8A043329</name>
</gene>
<name>A0A7D9HMW8_PARCT</name>
<dbReference type="EMBL" id="CACRXK020001395">
    <property type="protein sequence ID" value="CAB3988859.1"/>
    <property type="molecule type" value="Genomic_DNA"/>
</dbReference>